<evidence type="ECO:0000256" key="11">
    <source>
        <dbReference type="ARBA" id="ARBA00023225"/>
    </source>
</evidence>
<dbReference type="NCBIfam" id="TIGR00328">
    <property type="entry name" value="flhB"/>
    <property type="match status" value="1"/>
</dbReference>
<feature type="region of interest" description="Disordered" evidence="14">
    <location>
        <begin position="1"/>
        <end position="25"/>
    </location>
</feature>
<dbReference type="PANTHER" id="PTHR30531">
    <property type="entry name" value="FLAGELLAR BIOSYNTHETIC PROTEIN FLHB"/>
    <property type="match status" value="1"/>
</dbReference>
<comment type="caution">
    <text evidence="15">The sequence shown here is derived from an EMBL/GenBank/DDBJ whole genome shotgun (WGS) entry which is preliminary data.</text>
</comment>
<evidence type="ECO:0000256" key="13">
    <source>
        <dbReference type="RuleBase" id="RU364091"/>
    </source>
</evidence>
<dbReference type="InterPro" id="IPR006136">
    <property type="entry name" value="FlhB"/>
</dbReference>
<dbReference type="SUPFAM" id="SSF160544">
    <property type="entry name" value="EscU C-terminal domain-like"/>
    <property type="match status" value="1"/>
</dbReference>
<dbReference type="InterPro" id="IPR006135">
    <property type="entry name" value="T3SS_substrate_exporter"/>
</dbReference>
<keyword evidence="4 13" id="KW-0813">Transport</keyword>
<keyword evidence="15" id="KW-0966">Cell projection</keyword>
<dbReference type="RefSeq" id="WP_255873228.1">
    <property type="nucleotide sequence ID" value="NZ_JACASI010000011.1"/>
</dbReference>
<keyword evidence="11 13" id="KW-1006">Bacterial flagellum protein export</keyword>
<dbReference type="Gene3D" id="6.10.250.2080">
    <property type="match status" value="1"/>
</dbReference>
<dbReference type="PRINTS" id="PR00950">
    <property type="entry name" value="TYPE3IMSPROT"/>
</dbReference>
<keyword evidence="6 13" id="KW-0812">Transmembrane</keyword>
<name>A0ABT1NWX4_9GAMM</name>
<organism evidence="15 16">
    <name type="scientific">Microbulbifer elongatus</name>
    <dbReference type="NCBI Taxonomy" id="86173"/>
    <lineage>
        <taxon>Bacteria</taxon>
        <taxon>Pseudomonadati</taxon>
        <taxon>Pseudomonadota</taxon>
        <taxon>Gammaproteobacteria</taxon>
        <taxon>Cellvibrionales</taxon>
        <taxon>Microbulbiferaceae</taxon>
        <taxon>Microbulbifer</taxon>
    </lineage>
</organism>
<gene>
    <name evidence="13 15" type="primary">flhB</name>
    <name evidence="15" type="ORF">HXX02_02875</name>
</gene>
<feature type="transmembrane region" description="Helical" evidence="13">
    <location>
        <begin position="37"/>
        <end position="61"/>
    </location>
</feature>
<feature type="transmembrane region" description="Helical" evidence="13">
    <location>
        <begin position="186"/>
        <end position="215"/>
    </location>
</feature>
<keyword evidence="8 13" id="KW-0653">Protein transport</keyword>
<reference evidence="15" key="1">
    <citation type="thesis" date="2020" institute="Technische Universitat Dresden" country="Dresden, Germany">
        <title>The Agarolytic System of Microbulbifer elongatus PORT2, Isolated from Batu Karas, Pangandaran West Java Indonesia.</title>
        <authorList>
            <person name="Anggraeni S.R."/>
        </authorList>
    </citation>
    <scope>NUCLEOTIDE SEQUENCE</scope>
    <source>
        <strain evidence="15">PORT2</strain>
    </source>
</reference>
<keyword evidence="9 13" id="KW-1133">Transmembrane helix</keyword>
<keyword evidence="16" id="KW-1185">Reference proteome</keyword>
<dbReference type="PANTHER" id="PTHR30531:SF12">
    <property type="entry name" value="FLAGELLAR BIOSYNTHETIC PROTEIN FLHB"/>
    <property type="match status" value="1"/>
</dbReference>
<evidence type="ECO:0000256" key="3">
    <source>
        <dbReference type="ARBA" id="ARBA00021622"/>
    </source>
</evidence>
<accession>A0ABT1NWX4</accession>
<dbReference type="Pfam" id="PF01312">
    <property type="entry name" value="Bac_export_2"/>
    <property type="match status" value="1"/>
</dbReference>
<evidence type="ECO:0000256" key="8">
    <source>
        <dbReference type="ARBA" id="ARBA00022927"/>
    </source>
</evidence>
<keyword evidence="10 13" id="KW-0472">Membrane</keyword>
<sequence>MADDSQDQDKTEAATPRRLEKAREDGQVVRSRELATVMLLCTGLGGLWALGPTLFAQLGLMMEQSFLFDRQRAFDPAVMVSTSANLTAHSLLALVPLFALFATVALFAPNLLGGFLISAKSLKPQLSKLNPVKGLKRQFSSQALAELGKAIAKSVLVGTVLALFLFDRRGEFLALMDLGTERAMASALRLAAEACGLMAFSLILVVAIDAPYQLWSHAKKLRMSKEEVRREFKESEGDPQLKARIRQQQQTMARNRMMTQVPEADVIITNPTRYAVALRYDESRMTAPRVVAKGVEAVAARIRALGDEYGIPRLEAPPLARSLYRHVDLEHEIPAPLYTAVAEVLAWAMQLRRAKQQGEAPPVTPEQFPVPEELEVDP</sequence>
<dbReference type="Gene3D" id="3.40.1690.10">
    <property type="entry name" value="secretion proteins EscU"/>
    <property type="match status" value="1"/>
</dbReference>
<proteinExistence type="inferred from homology"/>
<dbReference type="EMBL" id="JACASI010000011">
    <property type="protein sequence ID" value="MCQ3828380.1"/>
    <property type="molecule type" value="Genomic_DNA"/>
</dbReference>
<comment type="similarity">
    <text evidence="2 13">Belongs to the type III secretion exporter family.</text>
</comment>
<evidence type="ECO:0000256" key="12">
    <source>
        <dbReference type="ARBA" id="ARBA00025078"/>
    </source>
</evidence>
<evidence type="ECO:0000256" key="9">
    <source>
        <dbReference type="ARBA" id="ARBA00022989"/>
    </source>
</evidence>
<evidence type="ECO:0000256" key="14">
    <source>
        <dbReference type="SAM" id="MobiDB-lite"/>
    </source>
</evidence>
<feature type="region of interest" description="Disordered" evidence="14">
    <location>
        <begin position="357"/>
        <end position="378"/>
    </location>
</feature>
<comment type="caution">
    <text evidence="13">Lacks conserved residue(s) required for the propagation of feature annotation.</text>
</comment>
<dbReference type="InterPro" id="IPR029025">
    <property type="entry name" value="T3SS_substrate_exporter_C"/>
</dbReference>
<feature type="transmembrane region" description="Helical" evidence="13">
    <location>
        <begin position="98"/>
        <end position="122"/>
    </location>
</feature>
<evidence type="ECO:0000256" key="2">
    <source>
        <dbReference type="ARBA" id="ARBA00010690"/>
    </source>
</evidence>
<comment type="function">
    <text evidence="12 13">Required for formation of the rod structure in the basal body of the flagellar apparatus. Together with FliI and FliH, may constitute the export apparatus of flagellin.</text>
</comment>
<keyword evidence="15" id="KW-0282">Flagellum</keyword>
<evidence type="ECO:0000256" key="4">
    <source>
        <dbReference type="ARBA" id="ARBA00022448"/>
    </source>
</evidence>
<dbReference type="Proteomes" id="UP001205566">
    <property type="component" value="Unassembled WGS sequence"/>
</dbReference>
<evidence type="ECO:0000256" key="1">
    <source>
        <dbReference type="ARBA" id="ARBA00004651"/>
    </source>
</evidence>
<feature type="compositionally biased region" description="Basic and acidic residues" evidence="14">
    <location>
        <begin position="7"/>
        <end position="25"/>
    </location>
</feature>
<comment type="subcellular location">
    <subcellularLocation>
        <location evidence="1">Cell membrane</location>
        <topology evidence="1">Multi-pass membrane protein</topology>
    </subcellularLocation>
</comment>
<keyword evidence="7 13" id="KW-1005">Bacterial flagellum biogenesis</keyword>
<evidence type="ECO:0000313" key="16">
    <source>
        <dbReference type="Proteomes" id="UP001205566"/>
    </source>
</evidence>
<evidence type="ECO:0000256" key="5">
    <source>
        <dbReference type="ARBA" id="ARBA00022475"/>
    </source>
</evidence>
<keyword evidence="15" id="KW-0969">Cilium</keyword>
<evidence type="ECO:0000313" key="15">
    <source>
        <dbReference type="EMBL" id="MCQ3828380.1"/>
    </source>
</evidence>
<protein>
    <recommendedName>
        <fullName evidence="3 13">Flagellar biosynthetic protein FlhB</fullName>
    </recommendedName>
</protein>
<evidence type="ECO:0000256" key="6">
    <source>
        <dbReference type="ARBA" id="ARBA00022692"/>
    </source>
</evidence>
<keyword evidence="5 13" id="KW-1003">Cell membrane</keyword>
<evidence type="ECO:0000256" key="7">
    <source>
        <dbReference type="ARBA" id="ARBA00022795"/>
    </source>
</evidence>
<evidence type="ECO:0000256" key="10">
    <source>
        <dbReference type="ARBA" id="ARBA00023136"/>
    </source>
</evidence>